<dbReference type="STRING" id="29557.MGALLINA_02960"/>
<accession>A0A168RGJ6</accession>
<protein>
    <submittedName>
        <fullName evidence="1">GTP-binding protein EngB</fullName>
    </submittedName>
</protein>
<comment type="caution">
    <text evidence="1">The sequence shown here is derived from an EMBL/GenBank/DDBJ whole genome shotgun (WGS) entry which is preliminary data.</text>
</comment>
<reference evidence="1 2" key="1">
    <citation type="submission" date="2016-03" db="EMBL/GenBank/DDBJ databases">
        <title>Genome sequence of Mycoplasma gallinarum strain Mgn_IPT.</title>
        <authorList>
            <person name="Yacoub E."/>
            <person name="Sirand-Pugnet P."/>
            <person name="Barre A."/>
            <person name="Maurier F."/>
            <person name="Blanchard A."/>
            <person name="Ben Abdelmoumen B.M."/>
        </authorList>
    </citation>
    <scope>NUCLEOTIDE SEQUENCE [LARGE SCALE GENOMIC DNA]</scope>
    <source>
        <strain evidence="1 2">Mgn_IPT</strain>
    </source>
</reference>
<sequence length="144" mass="16675">MVNYFKDNNDKYLVDLPGYGYAKMSKNELNHMMNLTLSYLNSNQCPKHLFLLIDSRTGITKIDFEMINLINSHLLNLTASLVYTKSDKLNQKERAALIKQHNQYIEQSILNKFGSVFFVSSKTGRGMEDLVIEIENILYEDNNN</sequence>
<dbReference type="Proteomes" id="UP000076983">
    <property type="component" value="Unassembled WGS sequence"/>
</dbReference>
<evidence type="ECO:0000313" key="1">
    <source>
        <dbReference type="EMBL" id="OAB48964.1"/>
    </source>
</evidence>
<proteinExistence type="predicted"/>
<dbReference type="SUPFAM" id="SSF52540">
    <property type="entry name" value="P-loop containing nucleoside triphosphate hydrolases"/>
    <property type="match status" value="1"/>
</dbReference>
<gene>
    <name evidence="1" type="primary">engB</name>
    <name evidence="1" type="ORF">MGALLINA_02960</name>
</gene>
<dbReference type="AlphaFoldDB" id="A0A168RGJ6"/>
<name>A0A168RGJ6_9BACT</name>
<organism evidence="1 2">
    <name type="scientific">Mycoplasmopsis gallinarum</name>
    <dbReference type="NCBI Taxonomy" id="29557"/>
    <lineage>
        <taxon>Bacteria</taxon>
        <taxon>Bacillati</taxon>
        <taxon>Mycoplasmatota</taxon>
        <taxon>Mycoplasmoidales</taxon>
        <taxon>Metamycoplasmataceae</taxon>
        <taxon>Mycoplasmopsis</taxon>
    </lineage>
</organism>
<keyword evidence="2" id="KW-1185">Reference proteome</keyword>
<evidence type="ECO:0000313" key="2">
    <source>
        <dbReference type="Proteomes" id="UP000076983"/>
    </source>
</evidence>
<dbReference type="PANTHER" id="PTHR11649:SF13">
    <property type="entry name" value="ENGB-TYPE G DOMAIN-CONTAINING PROTEIN"/>
    <property type="match status" value="1"/>
</dbReference>
<dbReference type="PANTHER" id="PTHR11649">
    <property type="entry name" value="MSS1/TRME-RELATED GTP-BINDING PROTEIN"/>
    <property type="match status" value="1"/>
</dbReference>
<dbReference type="EMBL" id="LVLH01000028">
    <property type="protein sequence ID" value="OAB48964.1"/>
    <property type="molecule type" value="Genomic_DNA"/>
</dbReference>
<dbReference type="InterPro" id="IPR027417">
    <property type="entry name" value="P-loop_NTPase"/>
</dbReference>
<dbReference type="Gene3D" id="3.40.50.300">
    <property type="entry name" value="P-loop containing nucleotide triphosphate hydrolases"/>
    <property type="match status" value="1"/>
</dbReference>
<dbReference type="PATRIC" id="fig|29557.3.peg.279"/>